<accession>A0A0A6UE53</accession>
<evidence type="ECO:0008006" key="4">
    <source>
        <dbReference type="Google" id="ProtNLM"/>
    </source>
</evidence>
<dbReference type="AlphaFoldDB" id="A0A0A6UE53"/>
<organism evidence="2 3">
    <name type="scientific">Actinoplanes utahensis</name>
    <dbReference type="NCBI Taxonomy" id="1869"/>
    <lineage>
        <taxon>Bacteria</taxon>
        <taxon>Bacillati</taxon>
        <taxon>Actinomycetota</taxon>
        <taxon>Actinomycetes</taxon>
        <taxon>Micromonosporales</taxon>
        <taxon>Micromonosporaceae</taxon>
        <taxon>Actinoplanes</taxon>
    </lineage>
</organism>
<keyword evidence="3" id="KW-1185">Reference proteome</keyword>
<comment type="caution">
    <text evidence="2">The sequence shown here is derived from an EMBL/GenBank/DDBJ whole genome shotgun (WGS) entry which is preliminary data.</text>
</comment>
<gene>
    <name evidence="2" type="ORF">MB27_29705</name>
</gene>
<dbReference type="SUPFAM" id="SSF53474">
    <property type="entry name" value="alpha/beta-Hydrolases"/>
    <property type="match status" value="1"/>
</dbReference>
<dbReference type="InterPro" id="IPR029058">
    <property type="entry name" value="AB_hydrolase_fold"/>
</dbReference>
<protein>
    <recommendedName>
        <fullName evidence="4">Alpha/beta hydrolase</fullName>
    </recommendedName>
</protein>
<dbReference type="Gene3D" id="3.40.50.1820">
    <property type="entry name" value="alpha/beta hydrolase"/>
    <property type="match status" value="1"/>
</dbReference>
<evidence type="ECO:0000313" key="2">
    <source>
        <dbReference type="EMBL" id="KHD74285.1"/>
    </source>
</evidence>
<dbReference type="RefSeq" id="WP_043529916.1">
    <property type="nucleotide sequence ID" value="NZ_BAABKU010000010.1"/>
</dbReference>
<sequence>MRRIATFLATLVTCAAAALTAPATPAHAVAGSYSGTLGSGATWIADVPDPWNGTLILYSHGFGPLVPQNAPNPETRAALLAQGYALAGSSYSGPSLWALATAVDDQFATLHAVERITGAARRTIAWGTSMGGLVSALEAQRPRGLIDGALTTCGLVAGALNLNDYQLFGEYALARLLAPDQDIPLVRYADAAEASAAASALSAVVTEARATPAGRARIALGSALLNDPGTAPPLQFVMPARQQVELAAGGNSSATRGVDFSALLHSSPRAAEVRARYRDAGLDLAADLRTLTRDADITADRGAVVTLARTSMPTGRLGVPELTIHTTVDQLVPVEQENWYGKLVRRAGSGGLLRQAYVDATGHCAFRPGESIAALHALERRIDTGRWDAVSPEALNTASAALGDQGRFARYEPARLTGGLGEPR</sequence>
<evidence type="ECO:0000313" key="3">
    <source>
        <dbReference type="Proteomes" id="UP000054537"/>
    </source>
</evidence>
<dbReference type="STRING" id="1869.MB27_29705"/>
<reference evidence="2 3" key="1">
    <citation type="submission" date="2014-10" db="EMBL/GenBank/DDBJ databases">
        <title>Draft genome sequence of Actinoplanes utahensis NRRL 12052.</title>
        <authorList>
            <person name="Velasco-Bucheli B."/>
            <person name="del Cerro C."/>
            <person name="Hormigo D."/>
            <person name="Garcia J.L."/>
            <person name="Acebal C."/>
            <person name="Arroyo M."/>
            <person name="de la Mata I."/>
        </authorList>
    </citation>
    <scope>NUCLEOTIDE SEQUENCE [LARGE SCALE GENOMIC DNA]</scope>
    <source>
        <strain evidence="2 3">NRRL 12052</strain>
    </source>
</reference>
<feature type="signal peptide" evidence="1">
    <location>
        <begin position="1"/>
        <end position="28"/>
    </location>
</feature>
<dbReference type="eggNOG" id="COG0657">
    <property type="taxonomic scope" value="Bacteria"/>
</dbReference>
<name>A0A0A6UE53_ACTUT</name>
<proteinExistence type="predicted"/>
<evidence type="ECO:0000256" key="1">
    <source>
        <dbReference type="SAM" id="SignalP"/>
    </source>
</evidence>
<keyword evidence="1" id="KW-0732">Signal</keyword>
<dbReference type="Proteomes" id="UP000054537">
    <property type="component" value="Unassembled WGS sequence"/>
</dbReference>
<feature type="chain" id="PRO_5002022440" description="Alpha/beta hydrolase" evidence="1">
    <location>
        <begin position="29"/>
        <end position="424"/>
    </location>
</feature>
<dbReference type="OrthoDB" id="7197847at2"/>
<dbReference type="EMBL" id="JRTT01000048">
    <property type="protein sequence ID" value="KHD74285.1"/>
    <property type="molecule type" value="Genomic_DNA"/>
</dbReference>